<sequence>MSSSRNHPPGICVFFGNSVNLLQKLVDIALDGGLIVKEAIEFVLQQAKRETPFIRTSVGEVNSAIFAEC</sequence>
<reference evidence="3" key="1">
    <citation type="submission" date="2017-02" db="UniProtKB">
        <authorList>
            <consortium name="WormBaseParasite"/>
        </authorList>
    </citation>
    <scope>IDENTIFICATION</scope>
</reference>
<reference evidence="1 2" key="2">
    <citation type="submission" date="2018-11" db="EMBL/GenBank/DDBJ databases">
        <authorList>
            <consortium name="Pathogen Informatics"/>
        </authorList>
    </citation>
    <scope>NUCLEOTIDE SEQUENCE [LARGE SCALE GENOMIC DNA]</scope>
</reference>
<dbReference type="EMBL" id="UYRR01013271">
    <property type="protein sequence ID" value="VDK26724.1"/>
    <property type="molecule type" value="Genomic_DNA"/>
</dbReference>
<evidence type="ECO:0000313" key="1">
    <source>
        <dbReference type="EMBL" id="VDK26724.1"/>
    </source>
</evidence>
<dbReference type="Proteomes" id="UP000267096">
    <property type="component" value="Unassembled WGS sequence"/>
</dbReference>
<name>A0A0M3JFQ4_ANISI</name>
<evidence type="ECO:0000313" key="3">
    <source>
        <dbReference type="WBParaSite" id="ASIM_0000645801-mRNA-1"/>
    </source>
</evidence>
<keyword evidence="2" id="KW-1185">Reference proteome</keyword>
<proteinExistence type="predicted"/>
<dbReference type="AlphaFoldDB" id="A0A0M3JFQ4"/>
<evidence type="ECO:0000313" key="2">
    <source>
        <dbReference type="Proteomes" id="UP000267096"/>
    </source>
</evidence>
<protein>
    <submittedName>
        <fullName evidence="3">Iso_dh domain-containing protein</fullName>
    </submittedName>
</protein>
<accession>A0A0M3JFQ4</accession>
<organism evidence="3">
    <name type="scientific">Anisakis simplex</name>
    <name type="common">Herring worm</name>
    <dbReference type="NCBI Taxonomy" id="6269"/>
    <lineage>
        <taxon>Eukaryota</taxon>
        <taxon>Metazoa</taxon>
        <taxon>Ecdysozoa</taxon>
        <taxon>Nematoda</taxon>
        <taxon>Chromadorea</taxon>
        <taxon>Rhabditida</taxon>
        <taxon>Spirurina</taxon>
        <taxon>Ascaridomorpha</taxon>
        <taxon>Ascaridoidea</taxon>
        <taxon>Anisakidae</taxon>
        <taxon>Anisakis</taxon>
        <taxon>Anisakis simplex complex</taxon>
    </lineage>
</organism>
<dbReference type="WBParaSite" id="ASIM_0000645801-mRNA-1">
    <property type="protein sequence ID" value="ASIM_0000645801-mRNA-1"/>
    <property type="gene ID" value="ASIM_0000645801"/>
</dbReference>
<gene>
    <name evidence="1" type="ORF">ASIM_LOCUS6233</name>
</gene>